<evidence type="ECO:0000313" key="1">
    <source>
        <dbReference type="EMBL" id="KAI3797113.1"/>
    </source>
</evidence>
<organism evidence="1 2">
    <name type="scientific">Smallanthus sonchifolius</name>
    <dbReference type="NCBI Taxonomy" id="185202"/>
    <lineage>
        <taxon>Eukaryota</taxon>
        <taxon>Viridiplantae</taxon>
        <taxon>Streptophyta</taxon>
        <taxon>Embryophyta</taxon>
        <taxon>Tracheophyta</taxon>
        <taxon>Spermatophyta</taxon>
        <taxon>Magnoliopsida</taxon>
        <taxon>eudicotyledons</taxon>
        <taxon>Gunneridae</taxon>
        <taxon>Pentapetalae</taxon>
        <taxon>asterids</taxon>
        <taxon>campanulids</taxon>
        <taxon>Asterales</taxon>
        <taxon>Asteraceae</taxon>
        <taxon>Asteroideae</taxon>
        <taxon>Heliantheae alliance</taxon>
        <taxon>Millerieae</taxon>
        <taxon>Smallanthus</taxon>
    </lineage>
</organism>
<gene>
    <name evidence="1" type="ORF">L1987_39805</name>
</gene>
<reference evidence="2" key="1">
    <citation type="journal article" date="2022" name="Mol. Ecol. Resour.">
        <title>The genomes of chicory, endive, great burdock and yacon provide insights into Asteraceae palaeo-polyploidization history and plant inulin production.</title>
        <authorList>
            <person name="Fan W."/>
            <person name="Wang S."/>
            <person name="Wang H."/>
            <person name="Wang A."/>
            <person name="Jiang F."/>
            <person name="Liu H."/>
            <person name="Zhao H."/>
            <person name="Xu D."/>
            <person name="Zhang Y."/>
        </authorList>
    </citation>
    <scope>NUCLEOTIDE SEQUENCE [LARGE SCALE GENOMIC DNA]</scope>
    <source>
        <strain evidence="2">cv. Yunnan</strain>
    </source>
</reference>
<comment type="caution">
    <text evidence="1">The sequence shown here is derived from an EMBL/GenBank/DDBJ whole genome shotgun (WGS) entry which is preliminary data.</text>
</comment>
<proteinExistence type="predicted"/>
<protein>
    <submittedName>
        <fullName evidence="1">Uncharacterized protein</fullName>
    </submittedName>
</protein>
<dbReference type="EMBL" id="CM042029">
    <property type="protein sequence ID" value="KAI3797113.1"/>
    <property type="molecule type" value="Genomic_DNA"/>
</dbReference>
<reference evidence="1 2" key="2">
    <citation type="journal article" date="2022" name="Mol. Ecol. Resour.">
        <title>The genomes of chicory, endive, great burdock and yacon provide insights into Asteraceae paleo-polyploidization history and plant inulin production.</title>
        <authorList>
            <person name="Fan W."/>
            <person name="Wang S."/>
            <person name="Wang H."/>
            <person name="Wang A."/>
            <person name="Jiang F."/>
            <person name="Liu H."/>
            <person name="Zhao H."/>
            <person name="Xu D."/>
            <person name="Zhang Y."/>
        </authorList>
    </citation>
    <scope>NUCLEOTIDE SEQUENCE [LARGE SCALE GENOMIC DNA]</scope>
    <source>
        <strain evidence="2">cv. Yunnan</strain>
        <tissue evidence="1">Leaves</tissue>
    </source>
</reference>
<sequence length="339" mass="37450">MVQEEDGFTIVNRKGKKKAIKLQKKKKQVVVRTNSIGQKPNQMSPTMSDELHNHSVGTAGSIKSSLGFDFTRAVQGANVKTKKPPNQSPSTSLQPAGAASGSVNRHPQSAAATMDVEPPQTSSSNRFAALSAASEQDDFDQSIGTGRTYGISDSQRKAIAERLSVSNSICSEETVNWCLGEWDYFNDLCISLGLDPDYCIEDVESDTENGTAQFFSDLMKSGRPKTNHWPLNGFVFCDIRTVWDMGQQKTIFCLLWSWLAKALKPMWVLFWHIRVNVMAQKDSPKCDIRFIREEAHVGVSLGKPMALCISLALADASISPSTFRFWPPLSGDLWALSYS</sequence>
<keyword evidence="2" id="KW-1185">Reference proteome</keyword>
<dbReference type="Proteomes" id="UP001056120">
    <property type="component" value="Linkage Group LG12"/>
</dbReference>
<name>A0ACB9HNW8_9ASTR</name>
<accession>A0ACB9HNW8</accession>
<evidence type="ECO:0000313" key="2">
    <source>
        <dbReference type="Proteomes" id="UP001056120"/>
    </source>
</evidence>